<dbReference type="GeneTree" id="ENSGT00940000159288"/>
<protein>
    <recommendedName>
        <fullName evidence="7">Ras association domain family member 5</fullName>
    </recommendedName>
</protein>
<dbReference type="AlphaFoldDB" id="A0A3B4C081"/>
<accession>A0A3B4C081</accession>
<keyword evidence="6" id="KW-1185">Reference proteome</keyword>
<feature type="region of interest" description="Disordered" evidence="2">
    <location>
        <begin position="32"/>
        <end position="55"/>
    </location>
</feature>
<dbReference type="Pfam" id="PF00788">
    <property type="entry name" value="RA"/>
    <property type="match status" value="1"/>
</dbReference>
<reference evidence="5 6" key="1">
    <citation type="submission" date="2020-10" db="EMBL/GenBank/DDBJ databases">
        <title>Pygocentrus nattereri (red-bellied piranha) genome, fPygNat1, primary haplotype.</title>
        <authorList>
            <person name="Myers G."/>
            <person name="Meyer A."/>
            <person name="Karagic N."/>
            <person name="Pippel M."/>
            <person name="Winkler S."/>
            <person name="Tracey A."/>
            <person name="Wood J."/>
            <person name="Formenti G."/>
            <person name="Howe K."/>
            <person name="Fedrigo O."/>
            <person name="Jarvis E.D."/>
        </authorList>
    </citation>
    <scope>NUCLEOTIDE SEQUENCE [LARGE SCALE GENOMIC DNA]</scope>
</reference>
<dbReference type="InterPro" id="IPR033614">
    <property type="entry name" value="RASSF1-6"/>
</dbReference>
<dbReference type="Proteomes" id="UP001501920">
    <property type="component" value="Chromosome 21"/>
</dbReference>
<dbReference type="InterPro" id="IPR011524">
    <property type="entry name" value="SARAH_dom"/>
</dbReference>
<feature type="coiled-coil region" evidence="1">
    <location>
        <begin position="228"/>
        <end position="255"/>
    </location>
</feature>
<evidence type="ECO:0000256" key="1">
    <source>
        <dbReference type="SAM" id="Coils"/>
    </source>
</evidence>
<dbReference type="PANTHER" id="PTHR22738:SF9">
    <property type="entry name" value="RAS ASSOCIATION DOMAIN-CONTAINING PROTEIN 5"/>
    <property type="match status" value="1"/>
</dbReference>
<proteinExistence type="predicted"/>
<dbReference type="GO" id="GO:0007165">
    <property type="term" value="P:signal transduction"/>
    <property type="evidence" value="ECO:0007669"/>
    <property type="project" value="InterPro"/>
</dbReference>
<organism evidence="5 6">
    <name type="scientific">Pygocentrus nattereri</name>
    <name type="common">Red-bellied piranha</name>
    <dbReference type="NCBI Taxonomy" id="42514"/>
    <lineage>
        <taxon>Eukaryota</taxon>
        <taxon>Metazoa</taxon>
        <taxon>Chordata</taxon>
        <taxon>Craniata</taxon>
        <taxon>Vertebrata</taxon>
        <taxon>Euteleostomi</taxon>
        <taxon>Actinopterygii</taxon>
        <taxon>Neopterygii</taxon>
        <taxon>Teleostei</taxon>
        <taxon>Ostariophysi</taxon>
        <taxon>Characiformes</taxon>
        <taxon>Characoidei</taxon>
        <taxon>Pygocentrus</taxon>
    </lineage>
</organism>
<dbReference type="PROSITE" id="PS50200">
    <property type="entry name" value="RA"/>
    <property type="match status" value="1"/>
</dbReference>
<dbReference type="InterPro" id="IPR029071">
    <property type="entry name" value="Ubiquitin-like_domsf"/>
</dbReference>
<sequence length="261" mass="29310">MTGSNSMSSGYCSLDEESDDFTFFTAKTSFFRQPHGKKGAKNAAKEDEEDNAKSLSEEQIKAKIEEYNSKVSENGMKLADDGSYTGFIKVHLKLRRPVTVLSPDGKGPGCSPAADGPERRTSFYMPSDTVKQIHVSSINTVSEVIQGLLKKFMVQDNPHKFALYKQTHRDGQDLFQKLAGSEQPLCLRLLAGPDLESLSFVLKENETGDVEWHAFSVPELQNFLTILNKEESERMKQVKMRYEAYKKKLLEALREVQSNPG</sequence>
<evidence type="ECO:0000313" key="5">
    <source>
        <dbReference type="Ensembl" id="ENSPNAP00000004295.1"/>
    </source>
</evidence>
<feature type="domain" description="SARAH" evidence="4">
    <location>
        <begin position="209"/>
        <end position="256"/>
    </location>
</feature>
<dbReference type="PANTHER" id="PTHR22738">
    <property type="entry name" value="RASSF"/>
    <property type="match status" value="1"/>
</dbReference>
<evidence type="ECO:0008006" key="7">
    <source>
        <dbReference type="Google" id="ProtNLM"/>
    </source>
</evidence>
<dbReference type="SMART" id="SM00314">
    <property type="entry name" value="RA"/>
    <property type="match status" value="1"/>
</dbReference>
<evidence type="ECO:0000313" key="6">
    <source>
        <dbReference type="Proteomes" id="UP001501920"/>
    </source>
</evidence>
<dbReference type="InterPro" id="IPR000159">
    <property type="entry name" value="RA_dom"/>
</dbReference>
<dbReference type="PROSITE" id="PS50951">
    <property type="entry name" value="SARAH"/>
    <property type="match status" value="1"/>
</dbReference>
<dbReference type="SUPFAM" id="SSF54236">
    <property type="entry name" value="Ubiquitin-like"/>
    <property type="match status" value="1"/>
</dbReference>
<dbReference type="GeneID" id="108436506"/>
<evidence type="ECO:0000256" key="2">
    <source>
        <dbReference type="SAM" id="MobiDB-lite"/>
    </source>
</evidence>
<name>A0A3B4C081_PYGNA</name>
<dbReference type="GO" id="GO:0005634">
    <property type="term" value="C:nucleus"/>
    <property type="evidence" value="ECO:0007669"/>
    <property type="project" value="TreeGrafter"/>
</dbReference>
<dbReference type="CDD" id="cd21892">
    <property type="entry name" value="SARAH_RASSF5"/>
    <property type="match status" value="1"/>
</dbReference>
<feature type="domain" description="Ras-associating" evidence="3">
    <location>
        <begin position="123"/>
        <end position="207"/>
    </location>
</feature>
<reference evidence="5" key="2">
    <citation type="submission" date="2025-08" db="UniProtKB">
        <authorList>
            <consortium name="Ensembl"/>
        </authorList>
    </citation>
    <scope>IDENTIFICATION</scope>
</reference>
<dbReference type="Pfam" id="PF16517">
    <property type="entry name" value="Nore1-SARAH"/>
    <property type="match status" value="1"/>
</dbReference>
<keyword evidence="1" id="KW-0175">Coiled coil</keyword>
<evidence type="ECO:0000259" key="3">
    <source>
        <dbReference type="PROSITE" id="PS50200"/>
    </source>
</evidence>
<dbReference type="Gene3D" id="1.20.5.110">
    <property type="match status" value="1"/>
</dbReference>
<gene>
    <name evidence="5" type="primary">RASSF5</name>
</gene>
<dbReference type="RefSeq" id="XP_037388242.1">
    <property type="nucleotide sequence ID" value="XM_037532345.1"/>
</dbReference>
<dbReference type="Ensembl" id="ENSPNAT00000007265.2">
    <property type="protein sequence ID" value="ENSPNAP00000004295.1"/>
    <property type="gene ID" value="ENSPNAG00000010749.2"/>
</dbReference>
<dbReference type="Gene3D" id="3.10.20.90">
    <property type="entry name" value="Phosphatidylinositol 3-kinase Catalytic Subunit, Chain A, domain 1"/>
    <property type="match status" value="1"/>
</dbReference>
<reference evidence="5" key="3">
    <citation type="submission" date="2025-09" db="UniProtKB">
        <authorList>
            <consortium name="Ensembl"/>
        </authorList>
    </citation>
    <scope>IDENTIFICATION</scope>
</reference>
<evidence type="ECO:0000259" key="4">
    <source>
        <dbReference type="PROSITE" id="PS50951"/>
    </source>
</evidence>